<evidence type="ECO:0000259" key="1">
    <source>
        <dbReference type="Pfam" id="PF00160"/>
    </source>
</evidence>
<dbReference type="InterPro" id="IPR002130">
    <property type="entry name" value="Cyclophilin-type_PPIase_dom"/>
</dbReference>
<gene>
    <name evidence="2" type="ORF">M9Y10_044444</name>
</gene>
<evidence type="ECO:0000313" key="3">
    <source>
        <dbReference type="Proteomes" id="UP001470230"/>
    </source>
</evidence>
<dbReference type="Pfam" id="PF00160">
    <property type="entry name" value="Pro_isomerase"/>
    <property type="match status" value="1"/>
</dbReference>
<feature type="domain" description="PPIase cyclophilin-type" evidence="1">
    <location>
        <begin position="241"/>
        <end position="385"/>
    </location>
</feature>
<name>A0ABR2JTM2_9EUKA</name>
<dbReference type="InterPro" id="IPR029000">
    <property type="entry name" value="Cyclophilin-like_dom_sf"/>
</dbReference>
<evidence type="ECO:0000313" key="2">
    <source>
        <dbReference type="EMBL" id="KAK8881808.1"/>
    </source>
</evidence>
<accession>A0ABR2JTM2</accession>
<sequence>MGKRRRMVSGLRYTYGEVSSAHRLDKDELNFDQLDESTYDFDMDCLTYLPLKNPLICPYGYSFSKDSVQKYLSDHTTHPFVEGAPFSLDSLVAPKFSVNSNGQKIDPINDSILTSKNKLVMIRTTGNVFKYQTVKEFNINGNMMIDLITGEPFELKDIITIHDPDNDQNLPPEPLVSTKVEVEDSTIVKNAAKFIESLHMTKEQALKTDNYWYLARPTQQSLKLACMFKGNPPKKLPHAIISTSLGDIVVELDVDKSTLACINFIGYSFRNVYNNVRVEKVVSTEYFVVCPKISVDESVWTFPFAFERDDRRRNYKYCIFLLPTGNKQLKISNTGKFAISANSLNLDENHIFGGVIGGEGIVASICNGKIMPDGRPAKPFSIKSISIVNNPFPMTEK</sequence>
<organism evidence="2 3">
    <name type="scientific">Tritrichomonas musculus</name>
    <dbReference type="NCBI Taxonomy" id="1915356"/>
    <lineage>
        <taxon>Eukaryota</taxon>
        <taxon>Metamonada</taxon>
        <taxon>Parabasalia</taxon>
        <taxon>Tritrichomonadida</taxon>
        <taxon>Tritrichomonadidae</taxon>
        <taxon>Tritrichomonas</taxon>
    </lineage>
</organism>
<keyword evidence="3" id="KW-1185">Reference proteome</keyword>
<protein>
    <submittedName>
        <fullName evidence="2">RING-type E3 ubiquitin-protein ligase ppil2</fullName>
    </submittedName>
</protein>
<dbReference type="Proteomes" id="UP001470230">
    <property type="component" value="Unassembled WGS sequence"/>
</dbReference>
<comment type="caution">
    <text evidence="2">The sequence shown here is derived from an EMBL/GenBank/DDBJ whole genome shotgun (WGS) entry which is preliminary data.</text>
</comment>
<dbReference type="EMBL" id="JAPFFF010000009">
    <property type="protein sequence ID" value="KAK8881808.1"/>
    <property type="molecule type" value="Genomic_DNA"/>
</dbReference>
<proteinExistence type="predicted"/>
<reference evidence="2 3" key="1">
    <citation type="submission" date="2024-04" db="EMBL/GenBank/DDBJ databases">
        <title>Tritrichomonas musculus Genome.</title>
        <authorList>
            <person name="Alves-Ferreira E."/>
            <person name="Grigg M."/>
            <person name="Lorenzi H."/>
            <person name="Galac M."/>
        </authorList>
    </citation>
    <scope>NUCLEOTIDE SEQUENCE [LARGE SCALE GENOMIC DNA]</scope>
    <source>
        <strain evidence="2 3">EAF2021</strain>
    </source>
</reference>
<dbReference type="SUPFAM" id="SSF50891">
    <property type="entry name" value="Cyclophilin-like"/>
    <property type="match status" value="1"/>
</dbReference>
<dbReference type="Gene3D" id="2.40.100.10">
    <property type="entry name" value="Cyclophilin-like"/>
    <property type="match status" value="1"/>
</dbReference>